<dbReference type="Gene3D" id="3.40.30.10">
    <property type="entry name" value="Glutaredoxin"/>
    <property type="match status" value="1"/>
</dbReference>
<dbReference type="InterPro" id="IPR036249">
    <property type="entry name" value="Thioredoxin-like_sf"/>
</dbReference>
<dbReference type="Pfam" id="PF08534">
    <property type="entry name" value="Redoxin"/>
    <property type="match status" value="1"/>
</dbReference>
<evidence type="ECO:0000256" key="4">
    <source>
        <dbReference type="ARBA" id="ARBA00023002"/>
    </source>
</evidence>
<gene>
    <name evidence="7" type="ORF">BSTOLATCC_MIC34255</name>
</gene>
<dbReference type="PANTHER" id="PTHR10430:SF16">
    <property type="entry name" value="PEROXIREDOXIN-5, MITOCHONDRIAL"/>
    <property type="match status" value="1"/>
</dbReference>
<keyword evidence="2" id="KW-0575">Peroxidase</keyword>
<keyword evidence="3" id="KW-0049">Antioxidant</keyword>
<evidence type="ECO:0000256" key="1">
    <source>
        <dbReference type="ARBA" id="ARBA00010505"/>
    </source>
</evidence>
<feature type="active site" description="Cysteine sulfenic acid (-SOH) intermediate" evidence="5">
    <location>
        <position position="61"/>
    </location>
</feature>
<name>A0AAU9JCA4_9CILI</name>
<dbReference type="InterPro" id="IPR013766">
    <property type="entry name" value="Thioredoxin_domain"/>
</dbReference>
<keyword evidence="4" id="KW-0560">Oxidoreductase</keyword>
<comment type="caution">
    <text evidence="7">The sequence shown here is derived from an EMBL/GenBank/DDBJ whole genome shotgun (WGS) entry which is preliminary data.</text>
</comment>
<accession>A0AAU9JCA4</accession>
<dbReference type="Proteomes" id="UP001162131">
    <property type="component" value="Unassembled WGS sequence"/>
</dbReference>
<dbReference type="GO" id="GO:0045454">
    <property type="term" value="P:cell redox homeostasis"/>
    <property type="evidence" value="ECO:0007669"/>
    <property type="project" value="TreeGrafter"/>
</dbReference>
<dbReference type="EMBL" id="CAJZBQ010000034">
    <property type="protein sequence ID" value="CAG9323606.1"/>
    <property type="molecule type" value="Genomic_DNA"/>
</dbReference>
<reference evidence="7" key="1">
    <citation type="submission" date="2021-09" db="EMBL/GenBank/DDBJ databases">
        <authorList>
            <consortium name="AG Swart"/>
            <person name="Singh M."/>
            <person name="Singh A."/>
            <person name="Seah K."/>
            <person name="Emmerich C."/>
        </authorList>
    </citation>
    <scope>NUCLEOTIDE SEQUENCE</scope>
    <source>
        <strain evidence="7">ATCC30299</strain>
    </source>
</reference>
<comment type="similarity">
    <text evidence="1">Belongs to the peroxiredoxin family. Prx5 subfamily.</text>
</comment>
<sequence length="169" mass="18771">MLSNFSRRFLRVGQKVPKSKAVLVVKKDGKFQIDKDADVARLLERKKAVIIGYPGAFTPVCTSRHLPGFINMLTEFHNKGCDVYALSINDPWVVKAYAESLGGELKYIADAVGDLTQLIEGGFDFGDELGYRTRRFSVVIENGEIKEINDEQGGELTDKATAENTIKQV</sequence>
<evidence type="ECO:0000256" key="2">
    <source>
        <dbReference type="ARBA" id="ARBA00022559"/>
    </source>
</evidence>
<protein>
    <recommendedName>
        <fullName evidence="6">Thioredoxin domain-containing protein</fullName>
    </recommendedName>
</protein>
<dbReference type="GO" id="GO:0008379">
    <property type="term" value="F:thioredoxin peroxidase activity"/>
    <property type="evidence" value="ECO:0007669"/>
    <property type="project" value="InterPro"/>
</dbReference>
<dbReference type="GO" id="GO:0005737">
    <property type="term" value="C:cytoplasm"/>
    <property type="evidence" value="ECO:0007669"/>
    <property type="project" value="TreeGrafter"/>
</dbReference>
<dbReference type="GO" id="GO:0034599">
    <property type="term" value="P:cellular response to oxidative stress"/>
    <property type="evidence" value="ECO:0007669"/>
    <property type="project" value="InterPro"/>
</dbReference>
<dbReference type="InterPro" id="IPR037944">
    <property type="entry name" value="PRX5-like"/>
</dbReference>
<evidence type="ECO:0000256" key="5">
    <source>
        <dbReference type="PIRSR" id="PIRSR637944-1"/>
    </source>
</evidence>
<evidence type="ECO:0000313" key="8">
    <source>
        <dbReference type="Proteomes" id="UP001162131"/>
    </source>
</evidence>
<evidence type="ECO:0000313" key="7">
    <source>
        <dbReference type="EMBL" id="CAG9323606.1"/>
    </source>
</evidence>
<dbReference type="SUPFAM" id="SSF52833">
    <property type="entry name" value="Thioredoxin-like"/>
    <property type="match status" value="1"/>
</dbReference>
<dbReference type="PANTHER" id="PTHR10430">
    <property type="entry name" value="PEROXIREDOXIN"/>
    <property type="match status" value="1"/>
</dbReference>
<dbReference type="AlphaFoldDB" id="A0AAU9JCA4"/>
<dbReference type="PROSITE" id="PS51352">
    <property type="entry name" value="THIOREDOXIN_2"/>
    <property type="match status" value="1"/>
</dbReference>
<proteinExistence type="inferred from homology"/>
<keyword evidence="8" id="KW-1185">Reference proteome</keyword>
<dbReference type="GO" id="GO:0042744">
    <property type="term" value="P:hydrogen peroxide catabolic process"/>
    <property type="evidence" value="ECO:0007669"/>
    <property type="project" value="TreeGrafter"/>
</dbReference>
<evidence type="ECO:0000259" key="6">
    <source>
        <dbReference type="PROSITE" id="PS51352"/>
    </source>
</evidence>
<evidence type="ECO:0000256" key="3">
    <source>
        <dbReference type="ARBA" id="ARBA00022862"/>
    </source>
</evidence>
<organism evidence="7 8">
    <name type="scientific">Blepharisma stoltei</name>
    <dbReference type="NCBI Taxonomy" id="1481888"/>
    <lineage>
        <taxon>Eukaryota</taxon>
        <taxon>Sar</taxon>
        <taxon>Alveolata</taxon>
        <taxon>Ciliophora</taxon>
        <taxon>Postciliodesmatophora</taxon>
        <taxon>Heterotrichea</taxon>
        <taxon>Heterotrichida</taxon>
        <taxon>Blepharismidae</taxon>
        <taxon>Blepharisma</taxon>
    </lineage>
</organism>
<feature type="domain" description="Thioredoxin" evidence="6">
    <location>
        <begin position="10"/>
        <end position="169"/>
    </location>
</feature>
<dbReference type="InterPro" id="IPR013740">
    <property type="entry name" value="Redoxin"/>
</dbReference>